<dbReference type="InterPro" id="IPR041426">
    <property type="entry name" value="Mos1_HTH"/>
</dbReference>
<dbReference type="Pfam" id="PF17906">
    <property type="entry name" value="HTH_48"/>
    <property type="match status" value="1"/>
</dbReference>
<evidence type="ECO:0000313" key="2">
    <source>
        <dbReference type="EMBL" id="GFS50357.1"/>
    </source>
</evidence>
<protein>
    <recommendedName>
        <fullName evidence="1">Mos1 transposase HTH domain-containing protein</fullName>
    </recommendedName>
</protein>
<sequence>MEQRDRRIMIKHDFWLGHSEAATVANVNKALGAGTASEHTVLRLFTKFRCGEMESDHKSGTGRPGRCNVDHLGQKVKVRPISIVRQRGSKLLVAPLTISRHLAAIRMVKSSKHVYH</sequence>
<keyword evidence="3" id="KW-1185">Reference proteome</keyword>
<evidence type="ECO:0000259" key="1">
    <source>
        <dbReference type="Pfam" id="PF17906"/>
    </source>
</evidence>
<feature type="domain" description="Mos1 transposase HTH" evidence="1">
    <location>
        <begin position="7"/>
        <end position="52"/>
    </location>
</feature>
<gene>
    <name evidence="2" type="ORF">TNIN_444241</name>
</gene>
<dbReference type="Gene3D" id="1.10.10.1450">
    <property type="match status" value="1"/>
</dbReference>
<evidence type="ECO:0000313" key="3">
    <source>
        <dbReference type="Proteomes" id="UP000886998"/>
    </source>
</evidence>
<dbReference type="AlphaFoldDB" id="A0A8X6ILQ3"/>
<accession>A0A8X6ILQ3</accession>
<dbReference type="Proteomes" id="UP000886998">
    <property type="component" value="Unassembled WGS sequence"/>
</dbReference>
<dbReference type="EMBL" id="BMAV01026440">
    <property type="protein sequence ID" value="GFS50357.1"/>
    <property type="molecule type" value="Genomic_DNA"/>
</dbReference>
<organism evidence="2 3">
    <name type="scientific">Trichonephila inaurata madagascariensis</name>
    <dbReference type="NCBI Taxonomy" id="2747483"/>
    <lineage>
        <taxon>Eukaryota</taxon>
        <taxon>Metazoa</taxon>
        <taxon>Ecdysozoa</taxon>
        <taxon>Arthropoda</taxon>
        <taxon>Chelicerata</taxon>
        <taxon>Arachnida</taxon>
        <taxon>Araneae</taxon>
        <taxon>Araneomorphae</taxon>
        <taxon>Entelegynae</taxon>
        <taxon>Araneoidea</taxon>
        <taxon>Nephilidae</taxon>
        <taxon>Trichonephila</taxon>
        <taxon>Trichonephila inaurata</taxon>
    </lineage>
</organism>
<comment type="caution">
    <text evidence="2">The sequence shown here is derived from an EMBL/GenBank/DDBJ whole genome shotgun (WGS) entry which is preliminary data.</text>
</comment>
<dbReference type="OrthoDB" id="616263at2759"/>
<name>A0A8X6ILQ3_9ARAC</name>
<reference evidence="2" key="1">
    <citation type="submission" date="2020-08" db="EMBL/GenBank/DDBJ databases">
        <title>Multicomponent nature underlies the extraordinary mechanical properties of spider dragline silk.</title>
        <authorList>
            <person name="Kono N."/>
            <person name="Nakamura H."/>
            <person name="Mori M."/>
            <person name="Yoshida Y."/>
            <person name="Ohtoshi R."/>
            <person name="Malay A.D."/>
            <person name="Moran D.A.P."/>
            <person name="Tomita M."/>
            <person name="Numata K."/>
            <person name="Arakawa K."/>
        </authorList>
    </citation>
    <scope>NUCLEOTIDE SEQUENCE</scope>
</reference>
<proteinExistence type="predicted"/>